<reference evidence="2 3" key="1">
    <citation type="submission" date="2020-01" db="EMBL/GenBank/DDBJ databases">
        <authorList>
            <person name="Kim M.K."/>
        </authorList>
    </citation>
    <scope>NUCLEOTIDE SEQUENCE [LARGE SCALE GENOMIC DNA]</scope>
    <source>
        <strain evidence="2 3">172606-1</strain>
    </source>
</reference>
<organism evidence="2 3">
    <name type="scientific">Rhodocytophaga rosea</name>
    <dbReference type="NCBI Taxonomy" id="2704465"/>
    <lineage>
        <taxon>Bacteria</taxon>
        <taxon>Pseudomonadati</taxon>
        <taxon>Bacteroidota</taxon>
        <taxon>Cytophagia</taxon>
        <taxon>Cytophagales</taxon>
        <taxon>Rhodocytophagaceae</taxon>
        <taxon>Rhodocytophaga</taxon>
    </lineage>
</organism>
<accession>A0A6C0GCI6</accession>
<name>A0A6C0GCI6_9BACT</name>
<dbReference type="EMBL" id="CP048222">
    <property type="protein sequence ID" value="QHT65542.1"/>
    <property type="molecule type" value="Genomic_DNA"/>
</dbReference>
<dbReference type="InterPro" id="IPR025345">
    <property type="entry name" value="DUF4249"/>
</dbReference>
<gene>
    <name evidence="2" type="ORF">GXP67_02100</name>
</gene>
<dbReference type="KEGG" id="rhoz:GXP67_02100"/>
<proteinExistence type="predicted"/>
<evidence type="ECO:0000313" key="3">
    <source>
        <dbReference type="Proteomes" id="UP000480178"/>
    </source>
</evidence>
<evidence type="ECO:0000313" key="2">
    <source>
        <dbReference type="EMBL" id="QHT65542.1"/>
    </source>
</evidence>
<dbReference type="Pfam" id="PF14054">
    <property type="entry name" value="DUF4249"/>
    <property type="match status" value="1"/>
</dbReference>
<keyword evidence="1" id="KW-0732">Signal</keyword>
<dbReference type="AlphaFoldDB" id="A0A6C0GCI6"/>
<keyword evidence="3" id="KW-1185">Reference proteome</keyword>
<protein>
    <submittedName>
        <fullName evidence="2">DUF4249 domain-containing protein</fullName>
    </submittedName>
</protein>
<feature type="signal peptide" evidence="1">
    <location>
        <begin position="1"/>
        <end position="22"/>
    </location>
</feature>
<dbReference type="Proteomes" id="UP000480178">
    <property type="component" value="Chromosome"/>
</dbReference>
<sequence>MKRTLHSFYICLLFALCTASCIEPYNPPAIAEAENYLVVEGFINSGTEPSTFYLSRTRTQADTNNLIPEIGATVYVEGEQGDRYDFSEQNDGQYNSVPLNLTFNARYRLHIRTRTNKEYISDYVALKATPAIDTLTWAVMNDGIQIYVDTHDPENDTRYYRWDYEETWQYNSAYYSNFEFVSKDSSMATREDQIFICYKSEKSSEILINSSVRLAQDVIYRNPIIFTPALSGKLTYKYSVLVKQYALSQDAFNYWQILQKNTESTGSIFDAQPSQLKGNITCVTNPEEPVIGFVTASTLQQKRLFIEGRTLPFPFIEVGYTNCDMDTIPNIKKNLSDTFANGALLPVFSIAGPLGITAYTFSYQNCVDCRAKGGTTQKPVFWQ</sequence>
<dbReference type="RefSeq" id="WP_162441626.1">
    <property type="nucleotide sequence ID" value="NZ_CP048222.1"/>
</dbReference>
<evidence type="ECO:0000256" key="1">
    <source>
        <dbReference type="SAM" id="SignalP"/>
    </source>
</evidence>
<feature type="chain" id="PRO_5025427860" evidence="1">
    <location>
        <begin position="23"/>
        <end position="383"/>
    </location>
</feature>